<comment type="caution">
    <text evidence="2">The sequence shown here is derived from an EMBL/GenBank/DDBJ whole genome shotgun (WGS) entry which is preliminary data.</text>
</comment>
<evidence type="ECO:0008006" key="4">
    <source>
        <dbReference type="Google" id="ProtNLM"/>
    </source>
</evidence>
<evidence type="ECO:0000256" key="1">
    <source>
        <dbReference type="SAM" id="Phobius"/>
    </source>
</evidence>
<feature type="transmembrane region" description="Helical" evidence="1">
    <location>
        <begin position="59"/>
        <end position="77"/>
    </location>
</feature>
<reference evidence="3" key="1">
    <citation type="submission" date="2016-06" db="EMBL/GenBank/DDBJ databases">
        <title>Parallel loss of symbiosis genes in relatives of nitrogen-fixing non-legume Parasponia.</title>
        <authorList>
            <person name="Van Velzen R."/>
            <person name="Holmer R."/>
            <person name="Bu F."/>
            <person name="Rutten L."/>
            <person name="Van Zeijl A."/>
            <person name="Liu W."/>
            <person name="Santuari L."/>
            <person name="Cao Q."/>
            <person name="Sharma T."/>
            <person name="Shen D."/>
            <person name="Roswanjaya Y."/>
            <person name="Wardhani T."/>
            <person name="Kalhor M.S."/>
            <person name="Jansen J."/>
            <person name="Van den Hoogen J."/>
            <person name="Gungor B."/>
            <person name="Hartog M."/>
            <person name="Hontelez J."/>
            <person name="Verver J."/>
            <person name="Yang W.-C."/>
            <person name="Schijlen E."/>
            <person name="Repin R."/>
            <person name="Schilthuizen M."/>
            <person name="Schranz E."/>
            <person name="Heidstra R."/>
            <person name="Miyata K."/>
            <person name="Fedorova E."/>
            <person name="Kohlen W."/>
            <person name="Bisseling T."/>
            <person name="Smit S."/>
            <person name="Geurts R."/>
        </authorList>
    </citation>
    <scope>NUCLEOTIDE SEQUENCE [LARGE SCALE GENOMIC DNA]</scope>
    <source>
        <strain evidence="3">cv. WU1-14</strain>
    </source>
</reference>
<dbReference type="EMBL" id="JXTB01000630">
    <property type="protein sequence ID" value="PON35040.1"/>
    <property type="molecule type" value="Genomic_DNA"/>
</dbReference>
<gene>
    <name evidence="2" type="ORF">PanWU01x14_339240</name>
</gene>
<organism evidence="2 3">
    <name type="scientific">Parasponia andersonii</name>
    <name type="common">Sponia andersonii</name>
    <dbReference type="NCBI Taxonomy" id="3476"/>
    <lineage>
        <taxon>Eukaryota</taxon>
        <taxon>Viridiplantae</taxon>
        <taxon>Streptophyta</taxon>
        <taxon>Embryophyta</taxon>
        <taxon>Tracheophyta</taxon>
        <taxon>Spermatophyta</taxon>
        <taxon>Magnoliopsida</taxon>
        <taxon>eudicotyledons</taxon>
        <taxon>Gunneridae</taxon>
        <taxon>Pentapetalae</taxon>
        <taxon>rosids</taxon>
        <taxon>fabids</taxon>
        <taxon>Rosales</taxon>
        <taxon>Cannabaceae</taxon>
        <taxon>Parasponia</taxon>
    </lineage>
</organism>
<accession>A0A2P5AET0</accession>
<dbReference type="Proteomes" id="UP000237105">
    <property type="component" value="Unassembled WGS sequence"/>
</dbReference>
<sequence>PSVGSVATRVYLVSWWWWSSSSSLLLSSLLSIFHTRILWSWCALKSLSPETTSHLTAPFPAKMTLLLLLLLLLLLAFQEPISRSEEPVKTSFPERVMEDK</sequence>
<protein>
    <recommendedName>
        <fullName evidence="4">Transmembrane protein</fullName>
    </recommendedName>
</protein>
<evidence type="ECO:0000313" key="3">
    <source>
        <dbReference type="Proteomes" id="UP000237105"/>
    </source>
</evidence>
<name>A0A2P5AET0_PARAD</name>
<evidence type="ECO:0000313" key="2">
    <source>
        <dbReference type="EMBL" id="PON35040.1"/>
    </source>
</evidence>
<feature type="transmembrane region" description="Helical" evidence="1">
    <location>
        <begin position="15"/>
        <end position="39"/>
    </location>
</feature>
<proteinExistence type="predicted"/>
<keyword evidence="1" id="KW-0472">Membrane</keyword>
<keyword evidence="1" id="KW-1133">Transmembrane helix</keyword>
<keyword evidence="3" id="KW-1185">Reference proteome</keyword>
<feature type="non-terminal residue" evidence="2">
    <location>
        <position position="1"/>
    </location>
</feature>
<keyword evidence="1" id="KW-0812">Transmembrane</keyword>
<dbReference type="AlphaFoldDB" id="A0A2P5AET0"/>